<dbReference type="EMBL" id="QQOH01000003">
    <property type="protein sequence ID" value="RDE19523.1"/>
    <property type="molecule type" value="Genomic_DNA"/>
</dbReference>
<protein>
    <submittedName>
        <fullName evidence="5">AraC family transcriptional regulator</fullName>
    </submittedName>
</protein>
<dbReference type="InterPro" id="IPR009594">
    <property type="entry name" value="Tscrpt_reg_HTH_AraC_N"/>
</dbReference>
<dbReference type="InterPro" id="IPR018060">
    <property type="entry name" value="HTH_AraC"/>
</dbReference>
<evidence type="ECO:0000313" key="5">
    <source>
        <dbReference type="EMBL" id="RDE19523.1"/>
    </source>
</evidence>
<dbReference type="Pfam" id="PF12833">
    <property type="entry name" value="HTH_18"/>
    <property type="match status" value="1"/>
</dbReference>
<proteinExistence type="predicted"/>
<dbReference type="PROSITE" id="PS00041">
    <property type="entry name" value="HTH_ARAC_FAMILY_1"/>
    <property type="match status" value="1"/>
</dbReference>
<keyword evidence="3" id="KW-0804">Transcription</keyword>
<gene>
    <name evidence="5" type="ORF">DV711_11575</name>
</gene>
<keyword evidence="2" id="KW-0238">DNA-binding</keyword>
<dbReference type="Gene3D" id="1.10.10.60">
    <property type="entry name" value="Homeodomain-like"/>
    <property type="match status" value="1"/>
</dbReference>
<dbReference type="SUPFAM" id="SSF46689">
    <property type="entry name" value="Homeodomain-like"/>
    <property type="match status" value="2"/>
</dbReference>
<dbReference type="PANTHER" id="PTHR43436:SF1">
    <property type="entry name" value="TRANSCRIPTIONAL REGULATORY PROTEIN"/>
    <property type="match status" value="1"/>
</dbReference>
<keyword evidence="6" id="KW-1185">Reference proteome</keyword>
<accession>A0A369WDZ7</accession>
<evidence type="ECO:0000256" key="1">
    <source>
        <dbReference type="ARBA" id="ARBA00023015"/>
    </source>
</evidence>
<keyword evidence="1" id="KW-0805">Transcription regulation</keyword>
<dbReference type="PROSITE" id="PS01124">
    <property type="entry name" value="HTH_ARAC_FAMILY_2"/>
    <property type="match status" value="1"/>
</dbReference>
<evidence type="ECO:0000256" key="3">
    <source>
        <dbReference type="ARBA" id="ARBA00023163"/>
    </source>
</evidence>
<evidence type="ECO:0000313" key="6">
    <source>
        <dbReference type="Proteomes" id="UP000253769"/>
    </source>
</evidence>
<dbReference type="Proteomes" id="UP000253769">
    <property type="component" value="Unassembled WGS sequence"/>
</dbReference>
<dbReference type="PANTHER" id="PTHR43436">
    <property type="entry name" value="ARAC-FAMILY TRANSCRIPTIONAL REGULATOR"/>
    <property type="match status" value="1"/>
</dbReference>
<evidence type="ECO:0000256" key="2">
    <source>
        <dbReference type="ARBA" id="ARBA00023125"/>
    </source>
</evidence>
<organism evidence="5 6">
    <name type="scientific">Motiliproteus coralliicola</name>
    <dbReference type="NCBI Taxonomy" id="2283196"/>
    <lineage>
        <taxon>Bacteria</taxon>
        <taxon>Pseudomonadati</taxon>
        <taxon>Pseudomonadota</taxon>
        <taxon>Gammaproteobacteria</taxon>
        <taxon>Oceanospirillales</taxon>
        <taxon>Oceanospirillaceae</taxon>
        <taxon>Motiliproteus</taxon>
    </lineage>
</organism>
<dbReference type="OrthoDB" id="34150at2"/>
<dbReference type="InterPro" id="IPR009057">
    <property type="entry name" value="Homeodomain-like_sf"/>
</dbReference>
<dbReference type="AlphaFoldDB" id="A0A369WDZ7"/>
<evidence type="ECO:0000259" key="4">
    <source>
        <dbReference type="PROSITE" id="PS01124"/>
    </source>
</evidence>
<name>A0A369WDZ7_9GAMM</name>
<dbReference type="RefSeq" id="WP_114695868.1">
    <property type="nucleotide sequence ID" value="NZ_QQOH01000003.1"/>
</dbReference>
<dbReference type="GO" id="GO:0003700">
    <property type="term" value="F:DNA-binding transcription factor activity"/>
    <property type="evidence" value="ECO:0007669"/>
    <property type="project" value="InterPro"/>
</dbReference>
<reference evidence="5 6" key="1">
    <citation type="submission" date="2018-07" db="EMBL/GenBank/DDBJ databases">
        <title>Motiliproteus coralliicola sp. nov., a bacterium isolated from Coral.</title>
        <authorList>
            <person name="Wang G."/>
        </authorList>
    </citation>
    <scope>NUCLEOTIDE SEQUENCE [LARGE SCALE GENOMIC DNA]</scope>
    <source>
        <strain evidence="5 6">C34</strain>
    </source>
</reference>
<sequence length="296" mass="32868">MAETASPLTQLRDLIDRHAPHEGLNETPISQLVTFRGSESYRGKPTMYEPMLILAAQGQKFLYLEGKQFAYGAGQLLAIFTPMAFECEVVGASPDQPMLGMAICLDRHRLASLLLKMEQVQPQHDMPEVDNSSAVFSAPIGDKLMQTSLRLLQCLDDPAEASVLGESIIDEVYYRILSDERGGALKVLLRQQGPIQQISRVVEYLHENLDQTIAVDELAATVNMSVSGFHKKFKEVMHLSPLQYTKLIRLNKAQTYLMAGHSVSEAGYRVGYNSPAQFSREYKRQFGTAPSAMLAG</sequence>
<comment type="caution">
    <text evidence="5">The sequence shown here is derived from an EMBL/GenBank/DDBJ whole genome shotgun (WGS) entry which is preliminary data.</text>
</comment>
<dbReference type="InterPro" id="IPR018062">
    <property type="entry name" value="HTH_AraC-typ_CS"/>
</dbReference>
<dbReference type="GO" id="GO:0043565">
    <property type="term" value="F:sequence-specific DNA binding"/>
    <property type="evidence" value="ECO:0007669"/>
    <property type="project" value="InterPro"/>
</dbReference>
<feature type="domain" description="HTH araC/xylS-type" evidence="4">
    <location>
        <begin position="199"/>
        <end position="296"/>
    </location>
</feature>
<dbReference type="Pfam" id="PF06719">
    <property type="entry name" value="AraC_N"/>
    <property type="match status" value="1"/>
</dbReference>
<dbReference type="SMART" id="SM00342">
    <property type="entry name" value="HTH_ARAC"/>
    <property type="match status" value="1"/>
</dbReference>